<name>R7V0U7_CAPTE</name>
<reference evidence="1 3" key="2">
    <citation type="journal article" date="2013" name="Nature">
        <title>Insights into bilaterian evolution from three spiralian genomes.</title>
        <authorList>
            <person name="Simakov O."/>
            <person name="Marletaz F."/>
            <person name="Cho S.J."/>
            <person name="Edsinger-Gonzales E."/>
            <person name="Havlak P."/>
            <person name="Hellsten U."/>
            <person name="Kuo D.H."/>
            <person name="Larsson T."/>
            <person name="Lv J."/>
            <person name="Arendt D."/>
            <person name="Savage R."/>
            <person name="Osoegawa K."/>
            <person name="de Jong P."/>
            <person name="Grimwood J."/>
            <person name="Chapman J.A."/>
            <person name="Shapiro H."/>
            <person name="Aerts A."/>
            <person name="Otillar R.P."/>
            <person name="Terry A.Y."/>
            <person name="Boore J.L."/>
            <person name="Grigoriev I.V."/>
            <person name="Lindberg D.R."/>
            <person name="Seaver E.C."/>
            <person name="Weisblat D.A."/>
            <person name="Putnam N.H."/>
            <person name="Rokhsar D.S."/>
        </authorList>
    </citation>
    <scope>NUCLEOTIDE SEQUENCE</scope>
    <source>
        <strain evidence="1 3">I ESC-2004</strain>
    </source>
</reference>
<dbReference type="HOGENOM" id="CLU_1344394_0_0_1"/>
<proteinExistence type="predicted"/>
<organism evidence="1">
    <name type="scientific">Capitella teleta</name>
    <name type="common">Polychaete worm</name>
    <dbReference type="NCBI Taxonomy" id="283909"/>
    <lineage>
        <taxon>Eukaryota</taxon>
        <taxon>Metazoa</taxon>
        <taxon>Spiralia</taxon>
        <taxon>Lophotrochozoa</taxon>
        <taxon>Annelida</taxon>
        <taxon>Polychaeta</taxon>
        <taxon>Sedentaria</taxon>
        <taxon>Scolecida</taxon>
        <taxon>Capitellidae</taxon>
        <taxon>Capitella</taxon>
    </lineage>
</organism>
<evidence type="ECO:0000313" key="2">
    <source>
        <dbReference type="EnsemblMetazoa" id="CapteP222647"/>
    </source>
</evidence>
<accession>R7V0U7</accession>
<gene>
    <name evidence="1" type="ORF">CAPTEDRAFT_222647</name>
</gene>
<evidence type="ECO:0000313" key="3">
    <source>
        <dbReference type="Proteomes" id="UP000014760"/>
    </source>
</evidence>
<protein>
    <submittedName>
        <fullName evidence="1 2">Uncharacterized protein</fullName>
    </submittedName>
</protein>
<dbReference type="EMBL" id="AMQN01021233">
    <property type="status" value="NOT_ANNOTATED_CDS"/>
    <property type="molecule type" value="Genomic_DNA"/>
</dbReference>
<dbReference type="EnsemblMetazoa" id="CapteT222647">
    <property type="protein sequence ID" value="CapteP222647"/>
    <property type="gene ID" value="CapteG222647"/>
</dbReference>
<evidence type="ECO:0000313" key="1">
    <source>
        <dbReference type="EMBL" id="ELU09316.1"/>
    </source>
</evidence>
<reference evidence="3" key="1">
    <citation type="submission" date="2012-12" db="EMBL/GenBank/DDBJ databases">
        <authorList>
            <person name="Hellsten U."/>
            <person name="Grimwood J."/>
            <person name="Chapman J.A."/>
            <person name="Shapiro H."/>
            <person name="Aerts A."/>
            <person name="Otillar R.P."/>
            <person name="Terry A.Y."/>
            <person name="Boore J.L."/>
            <person name="Simakov O."/>
            <person name="Marletaz F."/>
            <person name="Cho S.-J."/>
            <person name="Edsinger-Gonzales E."/>
            <person name="Havlak P."/>
            <person name="Kuo D.-H."/>
            <person name="Larsson T."/>
            <person name="Lv J."/>
            <person name="Arendt D."/>
            <person name="Savage R."/>
            <person name="Osoegawa K."/>
            <person name="de Jong P."/>
            <person name="Lindberg D.R."/>
            <person name="Seaver E.C."/>
            <person name="Weisblat D.A."/>
            <person name="Putnam N.H."/>
            <person name="Grigoriev I.V."/>
            <person name="Rokhsar D.S."/>
        </authorList>
    </citation>
    <scope>NUCLEOTIDE SEQUENCE</scope>
    <source>
        <strain evidence="3">I ESC-2004</strain>
    </source>
</reference>
<keyword evidence="3" id="KW-1185">Reference proteome</keyword>
<reference evidence="2" key="3">
    <citation type="submission" date="2015-06" db="UniProtKB">
        <authorList>
            <consortium name="EnsemblMetazoa"/>
        </authorList>
    </citation>
    <scope>IDENTIFICATION</scope>
</reference>
<dbReference type="Proteomes" id="UP000014760">
    <property type="component" value="Unassembled WGS sequence"/>
</dbReference>
<dbReference type="EMBL" id="KB298316">
    <property type="protein sequence ID" value="ELU09316.1"/>
    <property type="molecule type" value="Genomic_DNA"/>
</dbReference>
<dbReference type="EMBL" id="AMQN01021234">
    <property type="status" value="NOT_ANNOTATED_CDS"/>
    <property type="molecule type" value="Genomic_DNA"/>
</dbReference>
<sequence>MDFIIAFLVDYRHDRRAKPCFFSPIVVRRNGRPAIGHRSSLNDGLGSRRDVGVTWQGRLIISQIDCLICLNIGNEARYNDDAYTAGFVVRAMTALYHCVEPSTRCTCSLKSTKTEGALSRRFFSIIEISVFHQCALACVAPNLAFEKRFSGIDYIQMALCVIQQVDLIFPVRFFSAEISIYITRKKIEVVHEWSLRKRIKWIYL</sequence>
<dbReference type="AlphaFoldDB" id="R7V0U7"/>